<protein>
    <submittedName>
        <fullName evidence="2">Uncharacterized protein</fullName>
    </submittedName>
</protein>
<comment type="caution">
    <text evidence="2">The sequence shown here is derived from an EMBL/GenBank/DDBJ whole genome shotgun (WGS) entry which is preliminary data.</text>
</comment>
<proteinExistence type="predicted"/>
<keyword evidence="1" id="KW-1133">Transmembrane helix</keyword>
<keyword evidence="1" id="KW-0472">Membrane</keyword>
<accession>A0A557SZ03</accession>
<organism evidence="2 3">
    <name type="scientific">Candidatus Nitrosocosmicus arcticus</name>
    <dbReference type="NCBI Taxonomy" id="2035267"/>
    <lineage>
        <taxon>Archaea</taxon>
        <taxon>Nitrososphaerota</taxon>
        <taxon>Nitrososphaeria</taxon>
        <taxon>Nitrososphaerales</taxon>
        <taxon>Nitrososphaeraceae</taxon>
        <taxon>Candidatus Nitrosocosmicus</taxon>
    </lineage>
</organism>
<reference evidence="2 3" key="1">
    <citation type="journal article" date="2019" name="Front. Microbiol.">
        <title>Ammonia Oxidation by the Arctic Terrestrial Thaumarchaeote Candidatus Nitrosocosmicus arcticus Is Stimulated by Increasing Temperatures.</title>
        <authorList>
            <person name="Alves R.J.E."/>
            <person name="Kerou M."/>
            <person name="Zappe A."/>
            <person name="Bittner R."/>
            <person name="Abby S.S."/>
            <person name="Schmidt H.A."/>
            <person name="Pfeifer K."/>
            <person name="Schleper C."/>
        </authorList>
    </citation>
    <scope>NUCLEOTIDE SEQUENCE [LARGE SCALE GENOMIC DNA]</scope>
    <source>
        <strain evidence="2 3">Kfb</strain>
    </source>
</reference>
<sequence>MGSEMANTNRTLLYLGAAACTGIAGILHLMLVPSSIIAGIQYTTFFLISGLLQLFWVLPMVKRWGRIWNIIGFAGTAVLVGLTGYVIIESVKNPQSTPPGITELAVAIEIFQISYVIITAIIIVTKR</sequence>
<dbReference type="AlphaFoldDB" id="A0A557SZ03"/>
<evidence type="ECO:0000256" key="1">
    <source>
        <dbReference type="SAM" id="Phobius"/>
    </source>
</evidence>
<feature type="transmembrane region" description="Helical" evidence="1">
    <location>
        <begin position="12"/>
        <end position="30"/>
    </location>
</feature>
<feature type="transmembrane region" description="Helical" evidence="1">
    <location>
        <begin position="70"/>
        <end position="88"/>
    </location>
</feature>
<gene>
    <name evidence="2" type="ORF">NARC_10247</name>
</gene>
<keyword evidence="1" id="KW-0812">Transmembrane</keyword>
<dbReference type="EMBL" id="VOAH01000001">
    <property type="protein sequence ID" value="TVP41841.1"/>
    <property type="molecule type" value="Genomic_DNA"/>
</dbReference>
<evidence type="ECO:0000313" key="2">
    <source>
        <dbReference type="EMBL" id="TVP41841.1"/>
    </source>
</evidence>
<feature type="transmembrane region" description="Helical" evidence="1">
    <location>
        <begin position="100"/>
        <end position="124"/>
    </location>
</feature>
<dbReference type="Proteomes" id="UP000315289">
    <property type="component" value="Unassembled WGS sequence"/>
</dbReference>
<keyword evidence="3" id="KW-1185">Reference proteome</keyword>
<name>A0A557SZ03_9ARCH</name>
<evidence type="ECO:0000313" key="3">
    <source>
        <dbReference type="Proteomes" id="UP000315289"/>
    </source>
</evidence>
<feature type="transmembrane region" description="Helical" evidence="1">
    <location>
        <begin position="36"/>
        <end position="58"/>
    </location>
</feature>